<dbReference type="InterPro" id="IPR002900">
    <property type="entry name" value="DUF38/FTH_CAE_spp"/>
</dbReference>
<evidence type="ECO:0000313" key="3">
    <source>
        <dbReference type="Proteomes" id="UP000008068"/>
    </source>
</evidence>
<dbReference type="OMA" id="FICEDPG"/>
<dbReference type="HOGENOM" id="CLU_030831_0_2_1"/>
<gene>
    <name evidence="2" type="ORF">CAEBREN_23548</name>
</gene>
<protein>
    <recommendedName>
        <fullName evidence="1">DUF38 domain-containing protein</fullName>
    </recommendedName>
</protein>
<dbReference type="GO" id="GO:0045087">
    <property type="term" value="P:innate immune response"/>
    <property type="evidence" value="ECO:0007669"/>
    <property type="project" value="TreeGrafter"/>
</dbReference>
<accession>G0PM00</accession>
<name>G0PM00_CAEBE</name>
<sequence>MAQVSLSNENWIEVVSVEKFMKILLDHVSCFDIQRLRKVSYQIRNCIDIIKPDPQIQSITIKGMNINQFDLIINLKKESVEIGYHDQQSICMISANGTRKHVASSYLSALLSDFVLLLEHQKSVLNELRFEFLYEAYFQVEHCGHGRYEEHNFLKEISSEFFEEFKRTSRCFPSRVEKLYMEVQHEEDLMKVLPHLDSNYLKSIELRSLDNSNGSVRLRVDQIVKLEQWKKAEHLIADTLVIVTPLQEMNLAHFTEVDICVDEITSDDVAYLKEVGV</sequence>
<reference evidence="3" key="1">
    <citation type="submission" date="2011-07" db="EMBL/GenBank/DDBJ databases">
        <authorList>
            <consortium name="Caenorhabditis brenneri Sequencing and Analysis Consortium"/>
            <person name="Wilson R.K."/>
        </authorList>
    </citation>
    <scope>NUCLEOTIDE SEQUENCE [LARGE SCALE GENOMIC DNA]</scope>
    <source>
        <strain evidence="3">PB2801</strain>
    </source>
</reference>
<dbReference type="Proteomes" id="UP000008068">
    <property type="component" value="Unassembled WGS sequence"/>
</dbReference>
<keyword evidence="3" id="KW-1185">Reference proteome</keyword>
<dbReference type="eggNOG" id="ENOG502TJRF">
    <property type="taxonomic scope" value="Eukaryota"/>
</dbReference>
<evidence type="ECO:0000259" key="1">
    <source>
        <dbReference type="Pfam" id="PF01827"/>
    </source>
</evidence>
<dbReference type="EMBL" id="GL381240">
    <property type="protein sequence ID" value="EGT36175.1"/>
    <property type="molecule type" value="Genomic_DNA"/>
</dbReference>
<dbReference type="Pfam" id="PF01827">
    <property type="entry name" value="FTH"/>
    <property type="match status" value="1"/>
</dbReference>
<dbReference type="PANTHER" id="PTHR23015">
    <property type="entry name" value="UNCHARACTERIZED C.ELEGANS PROTEIN"/>
    <property type="match status" value="1"/>
</dbReference>
<dbReference type="InParanoid" id="G0PM00"/>
<feature type="domain" description="DUF38" evidence="1">
    <location>
        <begin position="161"/>
        <end position="274"/>
    </location>
</feature>
<dbReference type="OrthoDB" id="5876763at2759"/>
<dbReference type="PANTHER" id="PTHR23015:SF25">
    <property type="entry name" value="DUF38 DOMAIN-CONTAINING PROTEIN-RELATED"/>
    <property type="match status" value="1"/>
</dbReference>
<organism evidence="3">
    <name type="scientific">Caenorhabditis brenneri</name>
    <name type="common">Nematode worm</name>
    <dbReference type="NCBI Taxonomy" id="135651"/>
    <lineage>
        <taxon>Eukaryota</taxon>
        <taxon>Metazoa</taxon>
        <taxon>Ecdysozoa</taxon>
        <taxon>Nematoda</taxon>
        <taxon>Chromadorea</taxon>
        <taxon>Rhabditida</taxon>
        <taxon>Rhabditina</taxon>
        <taxon>Rhabditomorpha</taxon>
        <taxon>Rhabditoidea</taxon>
        <taxon>Rhabditidae</taxon>
        <taxon>Peloderinae</taxon>
        <taxon>Caenorhabditis</taxon>
    </lineage>
</organism>
<dbReference type="InterPro" id="IPR040161">
    <property type="entry name" value="FB224"/>
</dbReference>
<proteinExistence type="predicted"/>
<evidence type="ECO:0000313" key="2">
    <source>
        <dbReference type="EMBL" id="EGT36175.1"/>
    </source>
</evidence>
<dbReference type="AlphaFoldDB" id="G0PM00"/>